<evidence type="ECO:0008006" key="4">
    <source>
        <dbReference type="Google" id="ProtNLM"/>
    </source>
</evidence>
<gene>
    <name evidence="2" type="ORF">PCA31118_05351</name>
</gene>
<protein>
    <recommendedName>
        <fullName evidence="4">Transmembrane protein</fullName>
    </recommendedName>
</protein>
<keyword evidence="1" id="KW-0812">Transmembrane</keyword>
<evidence type="ECO:0000313" key="3">
    <source>
        <dbReference type="Proteomes" id="UP000414136"/>
    </source>
</evidence>
<keyword evidence="1" id="KW-1133">Transmembrane helix</keyword>
<name>A0A5E5AT35_9BURK</name>
<dbReference type="EMBL" id="CABPSQ010000024">
    <property type="protein sequence ID" value="VVE76991.1"/>
    <property type="molecule type" value="Genomic_DNA"/>
</dbReference>
<dbReference type="RefSeq" id="WP_150627929.1">
    <property type="nucleotide sequence ID" value="NZ_CABPSQ010000024.1"/>
</dbReference>
<proteinExistence type="predicted"/>
<keyword evidence="3" id="KW-1185">Reference proteome</keyword>
<dbReference type="OrthoDB" id="9002999at2"/>
<organism evidence="2 3">
    <name type="scientific">Pandoraea captiosa</name>
    <dbReference type="NCBI Taxonomy" id="2508302"/>
    <lineage>
        <taxon>Bacteria</taxon>
        <taxon>Pseudomonadati</taxon>
        <taxon>Pseudomonadota</taxon>
        <taxon>Betaproteobacteria</taxon>
        <taxon>Burkholderiales</taxon>
        <taxon>Burkholderiaceae</taxon>
        <taxon>Pandoraea</taxon>
    </lineage>
</organism>
<reference evidence="2 3" key="1">
    <citation type="submission" date="2019-08" db="EMBL/GenBank/DDBJ databases">
        <authorList>
            <person name="Peeters C."/>
        </authorList>
    </citation>
    <scope>NUCLEOTIDE SEQUENCE [LARGE SCALE GENOMIC DNA]</scope>
    <source>
        <strain evidence="2 3">LMG 31118</strain>
    </source>
</reference>
<keyword evidence="1" id="KW-0472">Membrane</keyword>
<dbReference type="AlphaFoldDB" id="A0A5E5AT35"/>
<feature type="transmembrane region" description="Helical" evidence="1">
    <location>
        <begin position="53"/>
        <end position="76"/>
    </location>
</feature>
<dbReference type="Proteomes" id="UP000414136">
    <property type="component" value="Unassembled WGS sequence"/>
</dbReference>
<accession>A0A5E5AT35</accession>
<evidence type="ECO:0000256" key="1">
    <source>
        <dbReference type="SAM" id="Phobius"/>
    </source>
</evidence>
<sequence length="276" mass="30791">MQKEKAALDPCEKTDPLKTLVEFDLLSMAMDLKRLKQNEEYWRKERVPKRPDGALPGEVVLQLAVFVVPIAVYILAGMRFGFLRALFGLPLYYGVFHLLERALDNAIIRKRKKEEDLDRGRYAFTKILGDRLGMPPDEVTLDVVEKMTCDFCLHTLYGRNMPSEKKDAIMRKALMIPNLSERLTFIVTALEDTRQFAPPRKPFDGRGNGGWAMVATGTAGSAPAAASNDVYYPAPPVPAPLNYATGLPMSDNGIWDVAGNVYGHGEMGGYPPEMSY</sequence>
<evidence type="ECO:0000313" key="2">
    <source>
        <dbReference type="EMBL" id="VVE76991.1"/>
    </source>
</evidence>